<evidence type="ECO:0000256" key="7">
    <source>
        <dbReference type="ARBA" id="ARBA00023053"/>
    </source>
</evidence>
<keyword evidence="3 12" id="KW-0813">Transport</keyword>
<evidence type="ECO:0000313" key="15">
    <source>
        <dbReference type="Proteomes" id="UP001153620"/>
    </source>
</evidence>
<dbReference type="GO" id="GO:0005886">
    <property type="term" value="C:plasma membrane"/>
    <property type="evidence" value="ECO:0007669"/>
    <property type="project" value="TreeGrafter"/>
</dbReference>
<gene>
    <name evidence="14" type="ORF">CHIRRI_LOCUS12946</name>
</gene>
<evidence type="ECO:0000256" key="12">
    <source>
        <dbReference type="RuleBase" id="RU000679"/>
    </source>
</evidence>
<sequence length="796" mass="93513">MLKINKLKNNFQKHIQILNLLNHEPFKIDLNLSIPLTNFTSQLEATLVEYTGERFSKDGCGILGHWLEETAIAFWKVLGQNGFCYTFNYPNSSEIFHLDRISSDFNSTYYLIAMNGAIRKTNKIPYVAPLKGHENGKGLKMDISNYCNNVAHENYTIPWSPFGGHKLIVHDPYEVISSSSYHLQTKQYHRTEVLITPVIYGYDDSFKEYRIKTRQCYLTDENPLKFFKVYNKVNCEHECLAKMTLDACNCIQFFMVRNKTTRVCGLLDEKCFYEVEKRFDSRKVICKCFDSCKRLKYDVQVLTKVDDTTTSSPVEVIFKVEYTNILKKRQQYTIFELLSLIGGFLGLFAGLSVLSTVELLYYFIFYPIADYRQRKNTKVYPFINDTKYRLQLNKNNIIVKILRKIWRFLKEYSENTTIHGFNHIVDSEKSNFNRILWSISVTSSLILSYFLTKEVYEKLKASEIVVTMEGSVTNVDQIPFPAVTLTRNLFKEYDYSNFMIGNGIPPQETIDKLNNIKHQIFFTLCNKDQNEINNNFLSFVDFDYEKPTDFVDYLRLYTKKYSFVFGDYTAKWNEQDEPNFVETLTSNGVGFSFNLAGKEEILNLDEVIRGFYNSNINSSLSQLINSPKNINNGLKFEFYIPDIYRVCTRSSFAVHSPYELPIQLEMTEFRKNIDYEILITPEIYKSEDDLMDVDLKVRKCYFEGEKKLKYFKFYTQRNCELECLTINSWERCKCVPFDYIRNSSMAVCDFAQTYHQHCRLSSLSYFLGLNSRCKCLPACDLVTYSYEIWQTKRKER</sequence>
<keyword evidence="11 12" id="KW-0407">Ion channel</keyword>
<dbReference type="Gene3D" id="1.10.287.820">
    <property type="entry name" value="Acid-sensing ion channel domain"/>
    <property type="match status" value="2"/>
</dbReference>
<evidence type="ECO:0000256" key="6">
    <source>
        <dbReference type="ARBA" id="ARBA00022989"/>
    </source>
</evidence>
<dbReference type="Proteomes" id="UP001153620">
    <property type="component" value="Chromosome 4"/>
</dbReference>
<dbReference type="PANTHER" id="PTHR11690:SF288">
    <property type="entry name" value="AMILORIDE-SENSITIVE NA+ CHANNEL-RELATED"/>
    <property type="match status" value="1"/>
</dbReference>
<dbReference type="InterPro" id="IPR001873">
    <property type="entry name" value="ENaC"/>
</dbReference>
<keyword evidence="4 12" id="KW-0894">Sodium channel</keyword>
<evidence type="ECO:0000256" key="4">
    <source>
        <dbReference type="ARBA" id="ARBA00022461"/>
    </source>
</evidence>
<keyword evidence="10 12" id="KW-0739">Sodium transport</keyword>
<reference evidence="14" key="1">
    <citation type="submission" date="2022-01" db="EMBL/GenBank/DDBJ databases">
        <authorList>
            <person name="King R."/>
        </authorList>
    </citation>
    <scope>NUCLEOTIDE SEQUENCE</scope>
</reference>
<comment type="similarity">
    <text evidence="2 12">Belongs to the amiloride-sensitive sodium channel (TC 1.A.6) family.</text>
</comment>
<evidence type="ECO:0000313" key="14">
    <source>
        <dbReference type="EMBL" id="CAG9810129.1"/>
    </source>
</evidence>
<evidence type="ECO:0000256" key="9">
    <source>
        <dbReference type="ARBA" id="ARBA00023136"/>
    </source>
</evidence>
<evidence type="ECO:0000256" key="8">
    <source>
        <dbReference type="ARBA" id="ARBA00023065"/>
    </source>
</evidence>
<comment type="subcellular location">
    <subcellularLocation>
        <location evidence="1">Membrane</location>
        <topology evidence="1">Multi-pass membrane protein</topology>
    </subcellularLocation>
</comment>
<keyword evidence="9 13" id="KW-0472">Membrane</keyword>
<evidence type="ECO:0000256" key="11">
    <source>
        <dbReference type="ARBA" id="ARBA00023303"/>
    </source>
</evidence>
<keyword evidence="15" id="KW-1185">Reference proteome</keyword>
<dbReference type="Pfam" id="PF00858">
    <property type="entry name" value="ASC"/>
    <property type="match status" value="2"/>
</dbReference>
<organism evidence="14 15">
    <name type="scientific">Chironomus riparius</name>
    <dbReference type="NCBI Taxonomy" id="315576"/>
    <lineage>
        <taxon>Eukaryota</taxon>
        <taxon>Metazoa</taxon>
        <taxon>Ecdysozoa</taxon>
        <taxon>Arthropoda</taxon>
        <taxon>Hexapoda</taxon>
        <taxon>Insecta</taxon>
        <taxon>Pterygota</taxon>
        <taxon>Neoptera</taxon>
        <taxon>Endopterygota</taxon>
        <taxon>Diptera</taxon>
        <taxon>Nematocera</taxon>
        <taxon>Chironomoidea</taxon>
        <taxon>Chironomidae</taxon>
        <taxon>Chironominae</taxon>
        <taxon>Chironomus</taxon>
    </lineage>
</organism>
<keyword evidence="5 12" id="KW-0812">Transmembrane</keyword>
<evidence type="ECO:0000256" key="13">
    <source>
        <dbReference type="SAM" id="Phobius"/>
    </source>
</evidence>
<evidence type="ECO:0000256" key="1">
    <source>
        <dbReference type="ARBA" id="ARBA00004141"/>
    </source>
</evidence>
<dbReference type="OrthoDB" id="6021021at2759"/>
<feature type="transmembrane region" description="Helical" evidence="13">
    <location>
        <begin position="337"/>
        <end position="364"/>
    </location>
</feature>
<proteinExistence type="inferred from homology"/>
<reference evidence="14" key="2">
    <citation type="submission" date="2022-10" db="EMBL/GenBank/DDBJ databases">
        <authorList>
            <consortium name="ENA_rothamsted_submissions"/>
            <consortium name="culmorum"/>
            <person name="King R."/>
        </authorList>
    </citation>
    <scope>NUCLEOTIDE SEQUENCE</scope>
</reference>
<dbReference type="PANTHER" id="PTHR11690">
    <property type="entry name" value="AMILORIDE-SENSITIVE SODIUM CHANNEL-RELATED"/>
    <property type="match status" value="1"/>
</dbReference>
<keyword evidence="8 12" id="KW-0406">Ion transport</keyword>
<evidence type="ECO:0000256" key="10">
    <source>
        <dbReference type="ARBA" id="ARBA00023201"/>
    </source>
</evidence>
<keyword evidence="7" id="KW-0915">Sodium</keyword>
<keyword evidence="6 13" id="KW-1133">Transmembrane helix</keyword>
<dbReference type="Gene3D" id="1.10.287.770">
    <property type="entry name" value="YojJ-like"/>
    <property type="match status" value="1"/>
</dbReference>
<name>A0A9N9S8A7_9DIPT</name>
<evidence type="ECO:0000256" key="3">
    <source>
        <dbReference type="ARBA" id="ARBA00022448"/>
    </source>
</evidence>
<accession>A0A9N9S8A7</accession>
<protein>
    <submittedName>
        <fullName evidence="14">Uncharacterized protein</fullName>
    </submittedName>
</protein>
<evidence type="ECO:0000256" key="5">
    <source>
        <dbReference type="ARBA" id="ARBA00022692"/>
    </source>
</evidence>
<dbReference type="EMBL" id="OU895880">
    <property type="protein sequence ID" value="CAG9810129.1"/>
    <property type="molecule type" value="Genomic_DNA"/>
</dbReference>
<dbReference type="GO" id="GO:0015280">
    <property type="term" value="F:ligand-gated sodium channel activity"/>
    <property type="evidence" value="ECO:0007669"/>
    <property type="project" value="TreeGrafter"/>
</dbReference>
<evidence type="ECO:0000256" key="2">
    <source>
        <dbReference type="ARBA" id="ARBA00007193"/>
    </source>
</evidence>
<dbReference type="AlphaFoldDB" id="A0A9N9S8A7"/>